<dbReference type="AlphaFoldDB" id="G3MRC6"/>
<dbReference type="Pfam" id="PF13472">
    <property type="entry name" value="Lipase_GDSL_2"/>
    <property type="match status" value="1"/>
</dbReference>
<proteinExistence type="evidence at transcript level"/>
<dbReference type="PANTHER" id="PTHR14209">
    <property type="entry name" value="ISOAMYL ACETATE-HYDROLYZING ESTERASE 1"/>
    <property type="match status" value="1"/>
</dbReference>
<evidence type="ECO:0000256" key="1">
    <source>
        <dbReference type="SAM" id="SignalP"/>
    </source>
</evidence>
<dbReference type="PANTHER" id="PTHR14209:SF19">
    <property type="entry name" value="ISOAMYL ACETATE-HYDROLYZING ESTERASE 1 HOMOLOG"/>
    <property type="match status" value="1"/>
</dbReference>
<dbReference type="Gene3D" id="3.40.50.1110">
    <property type="entry name" value="SGNH hydrolase"/>
    <property type="match status" value="1"/>
</dbReference>
<keyword evidence="1" id="KW-0732">Signal</keyword>
<sequence>MSGFLRLIAVCLVLGVAQGYDNATYPEKIVWPQIYLFGDSLTQYSFSPDGYWGSIVADAFSRKCDVVVRGYGGYNTRMCKHVLRRVLSPDDAKHVAAFVIMLGSNDGLEPEHRGRTHVPLLEYEANLEEMVDYLKSSGVPEKKVIFVTPPPVDEGRWAHLRGPTGGPTVVFKSIEKYANACVKLGKRRGIAVVDAFHGLQQNGNWKRFLSDGVHFSRAGSERFSQLLLPTLKKVVGPVPRIFKDYRDLDRNNVGKSINEWKPSN</sequence>
<feature type="signal peptide" evidence="1">
    <location>
        <begin position="1"/>
        <end position="19"/>
    </location>
</feature>
<protein>
    <recommendedName>
        <fullName evidence="2">SGNH hydrolase-type esterase domain-containing protein</fullName>
    </recommendedName>
</protein>
<dbReference type="SUPFAM" id="SSF52266">
    <property type="entry name" value="SGNH hydrolase"/>
    <property type="match status" value="1"/>
</dbReference>
<name>G3MRC6_AMBMU</name>
<accession>G3MRC6</accession>
<dbReference type="CDD" id="cd01838">
    <property type="entry name" value="Isoamyl_acetate_hydrolase_like"/>
    <property type="match status" value="1"/>
</dbReference>
<feature type="chain" id="PRO_5003447793" description="SGNH hydrolase-type esterase domain-containing protein" evidence="1">
    <location>
        <begin position="20"/>
        <end position="264"/>
    </location>
</feature>
<dbReference type="EMBL" id="JO844427">
    <property type="protein sequence ID" value="AEO36044.1"/>
    <property type="molecule type" value="mRNA"/>
</dbReference>
<dbReference type="InterPro" id="IPR036514">
    <property type="entry name" value="SGNH_hydro_sf"/>
</dbReference>
<feature type="domain" description="SGNH hydrolase-type esterase" evidence="2">
    <location>
        <begin position="36"/>
        <end position="221"/>
    </location>
</feature>
<dbReference type="InterPro" id="IPR045136">
    <property type="entry name" value="Iah1-like"/>
</dbReference>
<evidence type="ECO:0000259" key="2">
    <source>
        <dbReference type="Pfam" id="PF13472"/>
    </source>
</evidence>
<evidence type="ECO:0000313" key="3">
    <source>
        <dbReference type="EMBL" id="AEO36044.1"/>
    </source>
</evidence>
<organism evidence="3">
    <name type="scientific">Amblyomma maculatum</name>
    <name type="common">Gulf Coast tick</name>
    <dbReference type="NCBI Taxonomy" id="34609"/>
    <lineage>
        <taxon>Eukaryota</taxon>
        <taxon>Metazoa</taxon>
        <taxon>Ecdysozoa</taxon>
        <taxon>Arthropoda</taxon>
        <taxon>Chelicerata</taxon>
        <taxon>Arachnida</taxon>
        <taxon>Acari</taxon>
        <taxon>Parasitiformes</taxon>
        <taxon>Ixodida</taxon>
        <taxon>Ixodoidea</taxon>
        <taxon>Ixodidae</taxon>
        <taxon>Amblyomminae</taxon>
        <taxon>Amblyomma</taxon>
    </lineage>
</organism>
<dbReference type="InterPro" id="IPR013830">
    <property type="entry name" value="SGNH_hydro"/>
</dbReference>
<reference evidence="3" key="1">
    <citation type="journal article" date="2011" name="PLoS ONE">
        <title>A deep insight into the sialotranscriptome of the gulf coast tick, Amblyomma maculatum.</title>
        <authorList>
            <person name="Karim S."/>
            <person name="Singh P."/>
            <person name="Ribeiro J.M."/>
        </authorList>
    </citation>
    <scope>NUCLEOTIDE SEQUENCE</scope>
    <source>
        <tissue evidence="3">Salivary gland</tissue>
    </source>
</reference>